<evidence type="ECO:0000313" key="3">
    <source>
        <dbReference type="Proteomes" id="UP000199582"/>
    </source>
</evidence>
<evidence type="ECO:0000256" key="1">
    <source>
        <dbReference type="SAM" id="Phobius"/>
    </source>
</evidence>
<reference evidence="2 3" key="1">
    <citation type="submission" date="2016-10" db="EMBL/GenBank/DDBJ databases">
        <authorList>
            <person name="de Groot N.N."/>
        </authorList>
    </citation>
    <scope>NUCLEOTIDE SEQUENCE [LARGE SCALE GENOMIC DNA]</scope>
    <source>
        <strain evidence="2 3">DSM 100674</strain>
    </source>
</reference>
<feature type="transmembrane region" description="Helical" evidence="1">
    <location>
        <begin position="45"/>
        <end position="70"/>
    </location>
</feature>
<proteinExistence type="predicted"/>
<organism evidence="2 3">
    <name type="scientific">Roseovarius azorensis</name>
    <dbReference type="NCBI Taxonomy" id="1287727"/>
    <lineage>
        <taxon>Bacteria</taxon>
        <taxon>Pseudomonadati</taxon>
        <taxon>Pseudomonadota</taxon>
        <taxon>Alphaproteobacteria</taxon>
        <taxon>Rhodobacterales</taxon>
        <taxon>Roseobacteraceae</taxon>
        <taxon>Roseovarius</taxon>
    </lineage>
</organism>
<accession>A0A1H7T5L4</accession>
<dbReference type="AlphaFoldDB" id="A0A1H7T5L4"/>
<evidence type="ECO:0000313" key="2">
    <source>
        <dbReference type="EMBL" id="SEL80182.1"/>
    </source>
</evidence>
<keyword evidence="1" id="KW-1133">Transmembrane helix</keyword>
<keyword evidence="1" id="KW-0812">Transmembrane</keyword>
<gene>
    <name evidence="2" type="ORF">SAMN05443999_10870</name>
</gene>
<dbReference type="Proteomes" id="UP000199582">
    <property type="component" value="Unassembled WGS sequence"/>
</dbReference>
<keyword evidence="3" id="KW-1185">Reference proteome</keyword>
<dbReference type="EMBL" id="FOAG01000008">
    <property type="protein sequence ID" value="SEL80182.1"/>
    <property type="molecule type" value="Genomic_DNA"/>
</dbReference>
<dbReference type="InterPro" id="IPR043723">
    <property type="entry name" value="DUF5665"/>
</dbReference>
<sequence length="94" mass="10504">MKDERASPEDLTREIEALRAELRLLNSHRFVRIHNSMPRLLAFNFARGLAVGLGTVVGATVLLSILVWMLSQIEVLPIIGEWAAEIAAQIREAQ</sequence>
<protein>
    <submittedName>
        <fullName evidence="2">Uncharacterized protein</fullName>
    </submittedName>
</protein>
<dbReference type="STRING" id="1287727.SAMN05443999_10870"/>
<dbReference type="Pfam" id="PF18910">
    <property type="entry name" value="DUF5665"/>
    <property type="match status" value="1"/>
</dbReference>
<keyword evidence="1" id="KW-0472">Membrane</keyword>
<name>A0A1H7T5L4_9RHOB</name>
<dbReference type="RefSeq" id="WP_093037570.1">
    <property type="nucleotide sequence ID" value="NZ_FOAG01000008.1"/>
</dbReference>